<proteinExistence type="inferred from homology"/>
<keyword evidence="3" id="KW-0560">Oxidoreductase</keyword>
<dbReference type="OrthoDB" id="498125at2759"/>
<gene>
    <name evidence="6" type="ORF">VC83_08417</name>
</gene>
<dbReference type="PANTHER" id="PTHR43180">
    <property type="entry name" value="3-OXOACYL-(ACYL-CARRIER-PROTEIN) REDUCTASE (AFU_ORTHOLOGUE AFUA_6G11210)"/>
    <property type="match status" value="1"/>
</dbReference>
<comment type="similarity">
    <text evidence="1 4">Belongs to the short-chain dehydrogenases/reductases (SDR) family.</text>
</comment>
<dbReference type="GO" id="GO:0016491">
    <property type="term" value="F:oxidoreductase activity"/>
    <property type="evidence" value="ECO:0007669"/>
    <property type="project" value="UniProtKB-KW"/>
</dbReference>
<organism evidence="6">
    <name type="scientific">Pseudogymnoascus destructans</name>
    <dbReference type="NCBI Taxonomy" id="655981"/>
    <lineage>
        <taxon>Eukaryota</taxon>
        <taxon>Fungi</taxon>
        <taxon>Dikarya</taxon>
        <taxon>Ascomycota</taxon>
        <taxon>Pezizomycotina</taxon>
        <taxon>Leotiomycetes</taxon>
        <taxon>Thelebolales</taxon>
        <taxon>Thelebolaceae</taxon>
        <taxon>Pseudogymnoascus</taxon>
    </lineage>
</organism>
<evidence type="ECO:0000313" key="6">
    <source>
        <dbReference type="EMBL" id="OAF55193.1"/>
    </source>
</evidence>
<dbReference type="Gene3D" id="3.40.50.720">
    <property type="entry name" value="NAD(P)-binding Rossmann-like Domain"/>
    <property type="match status" value="1"/>
</dbReference>
<dbReference type="PRINTS" id="PR00081">
    <property type="entry name" value="GDHRDH"/>
</dbReference>
<dbReference type="EMBL" id="KV441411">
    <property type="protein sequence ID" value="OAF55193.1"/>
    <property type="molecule type" value="Genomic_DNA"/>
</dbReference>
<dbReference type="PRINTS" id="PR00080">
    <property type="entry name" value="SDRFAMILY"/>
</dbReference>
<dbReference type="RefSeq" id="XP_024320494.1">
    <property type="nucleotide sequence ID" value="XM_024471969.1"/>
</dbReference>
<evidence type="ECO:0000256" key="1">
    <source>
        <dbReference type="ARBA" id="ARBA00006484"/>
    </source>
</evidence>
<accession>A0A177A282</accession>
<dbReference type="VEuPathDB" id="FungiDB:GMDG_05661"/>
<protein>
    <submittedName>
        <fullName evidence="6">Uncharacterized protein</fullName>
    </submittedName>
</protein>
<keyword evidence="5" id="KW-1133">Transmembrane helix</keyword>
<dbReference type="InterPro" id="IPR036291">
    <property type="entry name" value="NAD(P)-bd_dom_sf"/>
</dbReference>
<keyword evidence="5" id="KW-0472">Membrane</keyword>
<evidence type="ECO:0000256" key="3">
    <source>
        <dbReference type="ARBA" id="ARBA00023002"/>
    </source>
</evidence>
<dbReference type="eggNOG" id="KOG0725">
    <property type="taxonomic scope" value="Eukaryota"/>
</dbReference>
<dbReference type="InterPro" id="IPR020904">
    <property type="entry name" value="Sc_DH/Rdtase_CS"/>
</dbReference>
<dbReference type="GeneID" id="36291458"/>
<name>A0A177A282_9PEZI</name>
<reference evidence="6" key="1">
    <citation type="submission" date="2016-03" db="EMBL/GenBank/DDBJ databases">
        <title>Updated assembly of Pseudogymnoascus destructans, the fungus causing white-nose syndrome of bats.</title>
        <authorList>
            <person name="Palmer J.M."/>
            <person name="Drees K.P."/>
            <person name="Foster J.T."/>
            <person name="Lindner D.L."/>
        </authorList>
    </citation>
    <scope>NUCLEOTIDE SEQUENCE [LARGE SCALE GENOMIC DNA]</scope>
    <source>
        <strain evidence="6">20631-21</strain>
    </source>
</reference>
<dbReference type="PANTHER" id="PTHR43180:SF16">
    <property type="entry name" value="BACILYSIN BIOSYNTHESIS OXIDOREDUCTASE BACC"/>
    <property type="match status" value="1"/>
</dbReference>
<keyword evidence="5" id="KW-0812">Transmembrane</keyword>
<evidence type="ECO:0000256" key="4">
    <source>
        <dbReference type="RuleBase" id="RU000363"/>
    </source>
</evidence>
<dbReference type="SUPFAM" id="SSF51735">
    <property type="entry name" value="NAD(P)-binding Rossmann-fold domains"/>
    <property type="match status" value="1"/>
</dbReference>
<dbReference type="InterPro" id="IPR002347">
    <property type="entry name" value="SDR_fam"/>
</dbReference>
<dbReference type="PROSITE" id="PS00061">
    <property type="entry name" value="ADH_SHORT"/>
    <property type="match status" value="1"/>
</dbReference>
<evidence type="ECO:0000256" key="2">
    <source>
        <dbReference type="ARBA" id="ARBA00022857"/>
    </source>
</evidence>
<keyword evidence="2" id="KW-0521">NADP</keyword>
<sequence>MFDRSRNVVDLTRQSPPIDLSQPYDPDWVSAKTILITGGASGFGEHFFRKWASHGANVIIGDISDKKGIELVEEVRASTGNKNHHYIHCDVTIWQSQVDFFHQALKLSPTGGIDSVVANAGINGYGGRPFWDPPGLDADSPPKPDMKCLEVNLIGVTYTVHLALFYLKRNPNSDVADHKAQPSANRPDRHLLLIGSIASLVTIPGLTQYNASKHGVLGLFKSLGTTAFMGGLRVNIVLAYFVSTPLLQAGARVLLAGNPIATPEDVIDAGTRFMADARISGRALMIGPKVKVRADNEWEVVLQEDKEGVEVTVREVFVDDFEVVEAFCARLIKLLNVLEAARGWSGWFSDMFAAITYRVLVIFGLRRK</sequence>
<feature type="transmembrane region" description="Helical" evidence="5">
    <location>
        <begin position="344"/>
        <end position="365"/>
    </location>
</feature>
<evidence type="ECO:0000256" key="5">
    <source>
        <dbReference type="SAM" id="Phobius"/>
    </source>
</evidence>
<dbReference type="Pfam" id="PF00106">
    <property type="entry name" value="adh_short"/>
    <property type="match status" value="1"/>
</dbReference>
<dbReference type="AlphaFoldDB" id="A0A177A282"/>
<dbReference type="Proteomes" id="UP000077154">
    <property type="component" value="Unassembled WGS sequence"/>
</dbReference>